<reference evidence="1" key="1">
    <citation type="submission" date="2021-08" db="EMBL/GenBank/DDBJ databases">
        <title>The first chromosome-level gecko genome reveals the dynamic sex chromosomes of Neotropical dwarf geckos (Sphaerodactylidae: Sphaerodactylus).</title>
        <authorList>
            <person name="Pinto B.J."/>
            <person name="Keating S.E."/>
            <person name="Gamble T."/>
        </authorList>
    </citation>
    <scope>NUCLEOTIDE SEQUENCE</scope>
    <source>
        <strain evidence="1">TG3544</strain>
    </source>
</reference>
<evidence type="ECO:0000313" key="1">
    <source>
        <dbReference type="EMBL" id="KAH8010729.1"/>
    </source>
</evidence>
<gene>
    <name evidence="1" type="ORF">K3G42_012028</name>
</gene>
<dbReference type="Proteomes" id="UP000827872">
    <property type="component" value="Linkage Group LG11"/>
</dbReference>
<dbReference type="EMBL" id="CM037624">
    <property type="protein sequence ID" value="KAH8010729.1"/>
    <property type="molecule type" value="Genomic_DNA"/>
</dbReference>
<name>A0ACB8FUU3_9SAUR</name>
<keyword evidence="2" id="KW-1185">Reference proteome</keyword>
<accession>A0ACB8FUU3</accession>
<evidence type="ECO:0000313" key="2">
    <source>
        <dbReference type="Proteomes" id="UP000827872"/>
    </source>
</evidence>
<proteinExistence type="predicted"/>
<protein>
    <submittedName>
        <fullName evidence="1">Uncharacterized protein</fullName>
    </submittedName>
</protein>
<organism evidence="1 2">
    <name type="scientific">Sphaerodactylus townsendi</name>
    <dbReference type="NCBI Taxonomy" id="933632"/>
    <lineage>
        <taxon>Eukaryota</taxon>
        <taxon>Metazoa</taxon>
        <taxon>Chordata</taxon>
        <taxon>Craniata</taxon>
        <taxon>Vertebrata</taxon>
        <taxon>Euteleostomi</taxon>
        <taxon>Lepidosauria</taxon>
        <taxon>Squamata</taxon>
        <taxon>Bifurcata</taxon>
        <taxon>Gekkota</taxon>
        <taxon>Sphaerodactylidae</taxon>
        <taxon>Sphaerodactylus</taxon>
    </lineage>
</organism>
<comment type="caution">
    <text evidence="1">The sequence shown here is derived from an EMBL/GenBank/DDBJ whole genome shotgun (WGS) entry which is preliminary data.</text>
</comment>
<sequence>MQELRSRNFHQVNIDVLHEADQQIAKCLITSQPVTTLDYLSIGRNKPEDSETPERLCMSEPVEHGEEMESLT</sequence>